<dbReference type="STRING" id="10181.G5ATL9"/>
<dbReference type="OMA" id="WTSIPTI"/>
<dbReference type="InterPro" id="IPR020846">
    <property type="entry name" value="MFS_dom"/>
</dbReference>
<dbReference type="GeneID" id="101712066"/>
<dbReference type="RefSeq" id="XP_004854304.1">
    <property type="nucleotide sequence ID" value="XM_004854247.2"/>
</dbReference>
<reference evidence="12" key="3">
    <citation type="submission" date="2025-04" db="UniProtKB">
        <authorList>
            <consortium name="RefSeq"/>
        </authorList>
    </citation>
    <scope>IDENTIFICATION</scope>
</reference>
<proteinExistence type="predicted"/>
<dbReference type="PROSITE" id="PS50850">
    <property type="entry name" value="MFS"/>
    <property type="match status" value="1"/>
</dbReference>
<feature type="transmembrane region" description="Helical" evidence="6">
    <location>
        <begin position="166"/>
        <end position="186"/>
    </location>
</feature>
<dbReference type="Proteomes" id="UP000006813">
    <property type="component" value="Unassembled WGS sequence"/>
</dbReference>
<dbReference type="SUPFAM" id="SSF103473">
    <property type="entry name" value="MFS general substrate transporter"/>
    <property type="match status" value="1"/>
</dbReference>
<evidence type="ECO:0000313" key="11">
    <source>
        <dbReference type="Proteomes" id="UP000694906"/>
    </source>
</evidence>
<evidence type="ECO:0000256" key="5">
    <source>
        <dbReference type="SAM" id="MobiDB-lite"/>
    </source>
</evidence>
<feature type="transmembrane region" description="Helical" evidence="6">
    <location>
        <begin position="452"/>
        <end position="473"/>
    </location>
</feature>
<dbReference type="GO" id="GO:0016020">
    <property type="term" value="C:membrane"/>
    <property type="evidence" value="ECO:0007669"/>
    <property type="project" value="UniProtKB-SubCell"/>
</dbReference>
<comment type="subcellular location">
    <subcellularLocation>
        <location evidence="1">Membrane</location>
        <topology evidence="1">Multi-pass membrane protein</topology>
    </subcellularLocation>
</comment>
<dbReference type="Bgee" id="ENSHGLG00000008410">
    <property type="expression patterns" value="Expressed in adult mammalian kidney and 1 other cell type or tissue"/>
</dbReference>
<dbReference type="KEGG" id="hgl:101712066"/>
<accession>G5ATL9</accession>
<evidence type="ECO:0000256" key="2">
    <source>
        <dbReference type="ARBA" id="ARBA00022692"/>
    </source>
</evidence>
<dbReference type="EMBL" id="GEBF01003134">
    <property type="protein sequence ID" value="JAO00499.1"/>
    <property type="molecule type" value="Transcribed_RNA"/>
</dbReference>
<name>G5ATL9_HETGA</name>
<feature type="domain" description="Major facilitator superfamily (MFS) profile" evidence="7">
    <location>
        <begin position="21"/>
        <end position="503"/>
    </location>
</feature>
<dbReference type="Pfam" id="PF00083">
    <property type="entry name" value="Sugar_tr"/>
    <property type="match status" value="1"/>
</dbReference>
<reference evidence="8 10" key="1">
    <citation type="journal article" date="2011" name="Nature">
        <title>Genome sequencing reveals insights into physiology and longevity of the naked mole rat.</title>
        <authorList>
            <person name="Kim E.B."/>
            <person name="Fang X."/>
            <person name="Fushan A.A."/>
            <person name="Huang Z."/>
            <person name="Lobanov A.V."/>
            <person name="Han L."/>
            <person name="Marino S.M."/>
            <person name="Sun X."/>
            <person name="Turanov A.A."/>
            <person name="Yang P."/>
            <person name="Yim S.H."/>
            <person name="Zhao X."/>
            <person name="Kasaikina M.V."/>
            <person name="Stoletzki N."/>
            <person name="Peng C."/>
            <person name="Polak P."/>
            <person name="Xiong Z."/>
            <person name="Kiezun A."/>
            <person name="Zhu Y."/>
            <person name="Chen Y."/>
            <person name="Kryukov G.V."/>
            <person name="Zhang Q."/>
            <person name="Peshkin L."/>
            <person name="Yang L."/>
            <person name="Bronson R.T."/>
            <person name="Buffenstein R."/>
            <person name="Wang B."/>
            <person name="Han C."/>
            <person name="Li Q."/>
            <person name="Chen L."/>
            <person name="Zhao W."/>
            <person name="Sunyaev S.R."/>
            <person name="Park T.J."/>
            <person name="Zhang G."/>
            <person name="Wang J."/>
            <person name="Gladyshev V.N."/>
        </authorList>
    </citation>
    <scope>NUCLEOTIDE SEQUENCE [LARGE SCALE GENOMIC DNA]</scope>
</reference>
<feature type="transmembrane region" description="Helical" evidence="6">
    <location>
        <begin position="363"/>
        <end position="384"/>
    </location>
</feature>
<evidence type="ECO:0000313" key="12">
    <source>
        <dbReference type="RefSeq" id="XP_004854304.1"/>
    </source>
</evidence>
<keyword evidence="4 6" id="KW-0472">Membrane</keyword>
<feature type="transmembrane region" description="Helical" evidence="6">
    <location>
        <begin position="252"/>
        <end position="271"/>
    </location>
</feature>
<feature type="transmembrane region" description="Helical" evidence="6">
    <location>
        <begin position="333"/>
        <end position="351"/>
    </location>
</feature>
<feature type="transmembrane region" description="Helical" evidence="6">
    <location>
        <begin position="21"/>
        <end position="42"/>
    </location>
</feature>
<dbReference type="InterPro" id="IPR005828">
    <property type="entry name" value="MFS_sugar_transport-like"/>
</dbReference>
<dbReference type="Gene3D" id="1.20.1250.20">
    <property type="entry name" value="MFS general substrate transporter like domains"/>
    <property type="match status" value="1"/>
</dbReference>
<dbReference type="CTD" id="9390"/>
<feature type="region of interest" description="Disordered" evidence="5">
    <location>
        <begin position="515"/>
        <end position="541"/>
    </location>
</feature>
<dbReference type="GO" id="GO:0022857">
    <property type="term" value="F:transmembrane transporter activity"/>
    <property type="evidence" value="ECO:0007669"/>
    <property type="project" value="InterPro"/>
</dbReference>
<keyword evidence="11" id="KW-1185">Reference proteome</keyword>
<dbReference type="EMBL" id="JH166932">
    <property type="protein sequence ID" value="EHB00380.1"/>
    <property type="molecule type" value="Genomic_DNA"/>
</dbReference>
<feature type="transmembrane region" description="Helical" evidence="6">
    <location>
        <begin position="416"/>
        <end position="440"/>
    </location>
</feature>
<dbReference type="InterPro" id="IPR036259">
    <property type="entry name" value="MFS_trans_sf"/>
</dbReference>
<feature type="transmembrane region" description="Helical" evidence="6">
    <location>
        <begin position="192"/>
        <end position="213"/>
    </location>
</feature>
<dbReference type="Proteomes" id="UP000694906">
    <property type="component" value="Unplaced"/>
</dbReference>
<sequence>MAHFAQVLDEIGDFGRFQVQVMMLLCIPNFLSAFQIFGYMFMIQNEAHHCSVPWVQNHTFNWSAAEQLALSVPLDATGKPESCLMFRPPTDNASLEDILSHRFNETQSCETGWDYPEHKPQSLMNEFNLVCDRKHLKETSQSVFMAGLLIGALIFGPISDRTGRRASFLGQLLLFAISGLATAFAPSFELHMALRFAIATAVGGYTLNITTLLSEWVGPSWRTPAMALNLAGFALGQMGLAGLAYGVRKWRLLQISSTAPILLLLFHFWAVPESARWLLIQGRIEEAKQLVQKAALVNKRELTPELLSQLAPEEKGPSGNAFDLFRHPHLRKVTLILICVWFVDSLTYYGLSFQVGDFGMDIYLTQLIFGAVELPSRISSIFLMEKCGRKWSQSGTLILGGLMCIIITFIPSDLPVVVTVLAIIGKFAMAAGFTISYVYTSELFPTIIRQTGMGLVSIFSRIAGTITPLVILLGENHMALPMLIFGSLPIGAGVLCALLPETRGQSLKDTIQDLEQRPCPQSPKAAPLEKQRKITGKSSSPKVAIVSSAYF</sequence>
<keyword evidence="3 6" id="KW-1133">Transmembrane helix</keyword>
<keyword evidence="2 6" id="KW-0812">Transmembrane</keyword>
<feature type="transmembrane region" description="Helical" evidence="6">
    <location>
        <begin position="225"/>
        <end position="246"/>
    </location>
</feature>
<evidence type="ECO:0000256" key="6">
    <source>
        <dbReference type="SAM" id="Phobius"/>
    </source>
</evidence>
<dbReference type="OrthoDB" id="5296287at2759"/>
<feature type="transmembrane region" description="Helical" evidence="6">
    <location>
        <begin position="479"/>
        <end position="499"/>
    </location>
</feature>
<evidence type="ECO:0000259" key="7">
    <source>
        <dbReference type="PROSITE" id="PS50850"/>
    </source>
</evidence>
<dbReference type="PANTHER" id="PTHR24064">
    <property type="entry name" value="SOLUTE CARRIER FAMILY 22 MEMBER"/>
    <property type="match status" value="1"/>
</dbReference>
<evidence type="ECO:0000313" key="8">
    <source>
        <dbReference type="EMBL" id="EHB00380.1"/>
    </source>
</evidence>
<evidence type="ECO:0000313" key="9">
    <source>
        <dbReference type="EMBL" id="JAO00499.1"/>
    </source>
</evidence>
<evidence type="ECO:0000313" key="10">
    <source>
        <dbReference type="Proteomes" id="UP000006813"/>
    </source>
</evidence>
<dbReference type="CDD" id="cd17374">
    <property type="entry name" value="MFS_OAT"/>
    <property type="match status" value="1"/>
</dbReference>
<reference evidence="9" key="2">
    <citation type="submission" date="2015-10" db="EMBL/GenBank/DDBJ databases">
        <title>FRAMA: From RNA-seq data to annotated mRNA assemblies.</title>
        <authorList>
            <person name="Bens M."/>
            <person name="Sahm A."/>
            <person name="Jahn N."/>
            <person name="Morhart M."/>
            <person name="Holtze S."/>
            <person name="Hildebrandt T.B."/>
            <person name="Platzer M."/>
            <person name="Szafranski K."/>
        </authorList>
    </citation>
    <scope>NUCLEOTIDE SEQUENCE</scope>
    <source>
        <tissue evidence="9">Kidney</tissue>
    </source>
</reference>
<evidence type="ECO:0000256" key="1">
    <source>
        <dbReference type="ARBA" id="ARBA00004141"/>
    </source>
</evidence>
<feature type="transmembrane region" description="Helical" evidence="6">
    <location>
        <begin position="142"/>
        <end position="159"/>
    </location>
</feature>
<feature type="transmembrane region" description="Helical" evidence="6">
    <location>
        <begin position="391"/>
        <end position="410"/>
    </location>
</feature>
<gene>
    <name evidence="12" type="primary">Slc22a13</name>
    <name evidence="9" type="synonym">SLC22A13</name>
    <name evidence="8" type="ORF">GW7_07367</name>
</gene>
<evidence type="ECO:0000256" key="4">
    <source>
        <dbReference type="ARBA" id="ARBA00023136"/>
    </source>
</evidence>
<organism evidence="8 10">
    <name type="scientific">Heterocephalus glaber</name>
    <name type="common">Naked mole rat</name>
    <dbReference type="NCBI Taxonomy" id="10181"/>
    <lineage>
        <taxon>Eukaryota</taxon>
        <taxon>Metazoa</taxon>
        <taxon>Chordata</taxon>
        <taxon>Craniata</taxon>
        <taxon>Vertebrata</taxon>
        <taxon>Euteleostomi</taxon>
        <taxon>Mammalia</taxon>
        <taxon>Eutheria</taxon>
        <taxon>Euarchontoglires</taxon>
        <taxon>Glires</taxon>
        <taxon>Rodentia</taxon>
        <taxon>Hystricomorpha</taxon>
        <taxon>Bathyergidae</taxon>
        <taxon>Heterocephalus</taxon>
    </lineage>
</organism>
<dbReference type="eggNOG" id="KOG0255">
    <property type="taxonomic scope" value="Eukaryota"/>
</dbReference>
<evidence type="ECO:0000256" key="3">
    <source>
        <dbReference type="ARBA" id="ARBA00022989"/>
    </source>
</evidence>
<protein>
    <submittedName>
        <fullName evidence="8 12">Solute carrier family 22 member 13</fullName>
    </submittedName>
</protein>
<dbReference type="AlphaFoldDB" id="G5ATL9"/>